<name>A0A4S4FIG4_9MICO</name>
<accession>A0A4S4FIG4</accession>
<keyword evidence="3" id="KW-1185">Reference proteome</keyword>
<gene>
    <name evidence="2" type="ORF">E6C64_13235</name>
</gene>
<evidence type="ECO:0000256" key="1">
    <source>
        <dbReference type="SAM" id="Phobius"/>
    </source>
</evidence>
<dbReference type="AlphaFoldDB" id="A0A4S4FIG4"/>
<proteinExistence type="predicted"/>
<organism evidence="2 3">
    <name type="scientific">Naasia lichenicola</name>
    <dbReference type="NCBI Taxonomy" id="2565933"/>
    <lineage>
        <taxon>Bacteria</taxon>
        <taxon>Bacillati</taxon>
        <taxon>Actinomycetota</taxon>
        <taxon>Actinomycetes</taxon>
        <taxon>Micrococcales</taxon>
        <taxon>Microbacteriaceae</taxon>
        <taxon>Naasia</taxon>
    </lineage>
</organism>
<sequence length="100" mass="11010">MTTQFAPTPIDRAAPDEIVAPQPVSTGEMLRRFGQEEVLSGARVKRREPQLASDVVLSGTRQQRRSSYVRLGRERVLMIVATIALGFAITGMAYAVTISY</sequence>
<reference evidence="2 3" key="1">
    <citation type="submission" date="2019-04" db="EMBL/GenBank/DDBJ databases">
        <authorList>
            <person name="Jiang L."/>
        </authorList>
    </citation>
    <scope>NUCLEOTIDE SEQUENCE [LARGE SCALE GENOMIC DNA]</scope>
    <source>
        <strain evidence="2 3">YIM 131853</strain>
    </source>
</reference>
<keyword evidence="1" id="KW-0812">Transmembrane</keyword>
<protein>
    <submittedName>
        <fullName evidence="2">Uncharacterized protein</fullName>
    </submittedName>
</protein>
<comment type="caution">
    <text evidence="2">The sequence shown here is derived from an EMBL/GenBank/DDBJ whole genome shotgun (WGS) entry which is preliminary data.</text>
</comment>
<dbReference type="EMBL" id="SSSM01000005">
    <property type="protein sequence ID" value="THG29632.1"/>
    <property type="molecule type" value="Genomic_DNA"/>
</dbReference>
<dbReference type="Proteomes" id="UP000309133">
    <property type="component" value="Unassembled WGS sequence"/>
</dbReference>
<keyword evidence="1" id="KW-1133">Transmembrane helix</keyword>
<evidence type="ECO:0000313" key="3">
    <source>
        <dbReference type="Proteomes" id="UP000309133"/>
    </source>
</evidence>
<evidence type="ECO:0000313" key="2">
    <source>
        <dbReference type="EMBL" id="THG29632.1"/>
    </source>
</evidence>
<keyword evidence="1" id="KW-0472">Membrane</keyword>
<feature type="transmembrane region" description="Helical" evidence="1">
    <location>
        <begin position="76"/>
        <end position="96"/>
    </location>
</feature>
<dbReference type="RefSeq" id="WP_136427961.1">
    <property type="nucleotide sequence ID" value="NZ_SSSM01000005.1"/>
</dbReference>